<keyword evidence="2" id="KW-1185">Reference proteome</keyword>
<gene>
    <name evidence="1" type="ORF">TVAG_282150</name>
</gene>
<name>A2E9T0_TRIV3</name>
<reference evidence="1" key="2">
    <citation type="journal article" date="2007" name="Science">
        <title>Draft genome sequence of the sexually transmitted pathogen Trichomonas vaginalis.</title>
        <authorList>
            <person name="Carlton J.M."/>
            <person name="Hirt R.P."/>
            <person name="Silva J.C."/>
            <person name="Delcher A.L."/>
            <person name="Schatz M."/>
            <person name="Zhao Q."/>
            <person name="Wortman J.R."/>
            <person name="Bidwell S.L."/>
            <person name="Alsmark U.C.M."/>
            <person name="Besteiro S."/>
            <person name="Sicheritz-Ponten T."/>
            <person name="Noel C.J."/>
            <person name="Dacks J.B."/>
            <person name="Foster P.G."/>
            <person name="Simillion C."/>
            <person name="Van de Peer Y."/>
            <person name="Miranda-Saavedra D."/>
            <person name="Barton G.J."/>
            <person name="Westrop G.D."/>
            <person name="Mueller S."/>
            <person name="Dessi D."/>
            <person name="Fiori P.L."/>
            <person name="Ren Q."/>
            <person name="Paulsen I."/>
            <person name="Zhang H."/>
            <person name="Bastida-Corcuera F.D."/>
            <person name="Simoes-Barbosa A."/>
            <person name="Brown M.T."/>
            <person name="Hayes R.D."/>
            <person name="Mukherjee M."/>
            <person name="Okumura C.Y."/>
            <person name="Schneider R."/>
            <person name="Smith A.J."/>
            <person name="Vanacova S."/>
            <person name="Villalvazo M."/>
            <person name="Haas B.J."/>
            <person name="Pertea M."/>
            <person name="Feldblyum T.V."/>
            <person name="Utterback T.R."/>
            <person name="Shu C.L."/>
            <person name="Osoegawa K."/>
            <person name="de Jong P.J."/>
            <person name="Hrdy I."/>
            <person name="Horvathova L."/>
            <person name="Zubacova Z."/>
            <person name="Dolezal P."/>
            <person name="Malik S.B."/>
            <person name="Logsdon J.M. Jr."/>
            <person name="Henze K."/>
            <person name="Gupta A."/>
            <person name="Wang C.C."/>
            <person name="Dunne R.L."/>
            <person name="Upcroft J.A."/>
            <person name="Upcroft P."/>
            <person name="White O."/>
            <person name="Salzberg S.L."/>
            <person name="Tang P."/>
            <person name="Chiu C.-H."/>
            <person name="Lee Y.-S."/>
            <person name="Embley T.M."/>
            <person name="Coombs G.H."/>
            <person name="Mottram J.C."/>
            <person name="Tachezy J."/>
            <person name="Fraser-Liggett C.M."/>
            <person name="Johnson P.J."/>
        </authorList>
    </citation>
    <scope>NUCLEOTIDE SEQUENCE [LARGE SCALE GENOMIC DNA]</scope>
    <source>
        <strain evidence="1">G3</strain>
    </source>
</reference>
<organism evidence="1 2">
    <name type="scientific">Trichomonas vaginalis (strain ATCC PRA-98 / G3)</name>
    <dbReference type="NCBI Taxonomy" id="412133"/>
    <lineage>
        <taxon>Eukaryota</taxon>
        <taxon>Metamonada</taxon>
        <taxon>Parabasalia</taxon>
        <taxon>Trichomonadida</taxon>
        <taxon>Trichomonadidae</taxon>
        <taxon>Trichomonas</taxon>
    </lineage>
</organism>
<dbReference type="KEGG" id="tva:4768550"/>
<dbReference type="Proteomes" id="UP000001542">
    <property type="component" value="Unassembled WGS sequence"/>
</dbReference>
<reference evidence="1" key="1">
    <citation type="submission" date="2006-10" db="EMBL/GenBank/DDBJ databases">
        <authorList>
            <person name="Amadeo P."/>
            <person name="Zhao Q."/>
            <person name="Wortman J."/>
            <person name="Fraser-Liggett C."/>
            <person name="Carlton J."/>
        </authorList>
    </citation>
    <scope>NUCLEOTIDE SEQUENCE</scope>
    <source>
        <strain evidence="1">G3</strain>
    </source>
</reference>
<dbReference type="EMBL" id="DS113335">
    <property type="protein sequence ID" value="EAY10615.1"/>
    <property type="molecule type" value="Genomic_DNA"/>
</dbReference>
<dbReference type="AlphaFoldDB" id="A2E9T0"/>
<dbReference type="InParanoid" id="A2E9T0"/>
<accession>A2E9T0</accession>
<dbReference type="RefSeq" id="XP_001322838.1">
    <property type="nucleotide sequence ID" value="XM_001322803.1"/>
</dbReference>
<dbReference type="VEuPathDB" id="TrichDB:TVAG_282150"/>
<sequence length="193" mass="22630">MASVHEFLRSGRKLSSDLQNVLDNLPDNMLFPKPEPLPDFSAIEKRANNYEVNIVEDYFVPIPQVDPSERFGNNIASFQEHHEIDEIDYSKITFDSDSDTEEKPKERNFVLKSDYIKSSTKFDLDLWNRYKSEYERSKKAPSISRTMSTKVEVTDQDRKRDEDLLDAIEREAHSLQSMTPKFRVIDEAFFTKH</sequence>
<proteinExistence type="predicted"/>
<evidence type="ECO:0000313" key="1">
    <source>
        <dbReference type="EMBL" id="EAY10615.1"/>
    </source>
</evidence>
<protein>
    <submittedName>
        <fullName evidence="1">Uncharacterized protein</fullName>
    </submittedName>
</protein>
<evidence type="ECO:0000313" key="2">
    <source>
        <dbReference type="Proteomes" id="UP000001542"/>
    </source>
</evidence>
<dbReference type="VEuPathDB" id="TrichDB:TVAGG3_0043530"/>